<evidence type="ECO:0008006" key="3">
    <source>
        <dbReference type="Google" id="ProtNLM"/>
    </source>
</evidence>
<dbReference type="Proteomes" id="UP001224359">
    <property type="component" value="Unassembled WGS sequence"/>
</dbReference>
<dbReference type="EMBL" id="JAUSTQ010000001">
    <property type="protein sequence ID" value="MDQ0158312.1"/>
    <property type="molecule type" value="Genomic_DNA"/>
</dbReference>
<comment type="caution">
    <text evidence="1">The sequence shown here is derived from an EMBL/GenBank/DDBJ whole genome shotgun (WGS) entry which is preliminary data.</text>
</comment>
<evidence type="ECO:0000313" key="2">
    <source>
        <dbReference type="Proteomes" id="UP001224359"/>
    </source>
</evidence>
<dbReference type="InterPro" id="IPR036291">
    <property type="entry name" value="NAD(P)-bd_dom_sf"/>
</dbReference>
<dbReference type="Gene3D" id="3.40.50.720">
    <property type="entry name" value="NAD(P)-binding Rossmann-like Domain"/>
    <property type="match status" value="1"/>
</dbReference>
<accession>A0ABT9VBK9</accession>
<organism evidence="1 2">
    <name type="scientific">Alkalibacillus salilacus</name>
    <dbReference type="NCBI Taxonomy" id="284582"/>
    <lineage>
        <taxon>Bacteria</taxon>
        <taxon>Bacillati</taxon>
        <taxon>Bacillota</taxon>
        <taxon>Bacilli</taxon>
        <taxon>Bacillales</taxon>
        <taxon>Bacillaceae</taxon>
        <taxon>Alkalibacillus</taxon>
    </lineage>
</organism>
<dbReference type="SUPFAM" id="SSF51735">
    <property type="entry name" value="NAD(P)-binding Rossmann-fold domains"/>
    <property type="match status" value="1"/>
</dbReference>
<proteinExistence type="predicted"/>
<gene>
    <name evidence="1" type="ORF">J2S77_000262</name>
</gene>
<name>A0ABT9VBK9_9BACI</name>
<keyword evidence="2" id="KW-1185">Reference proteome</keyword>
<dbReference type="NCBIfam" id="NF006168">
    <property type="entry name" value="PRK08309.1"/>
    <property type="match status" value="1"/>
</dbReference>
<sequence length="181" mass="20838">MKHALVVGGTGMLADLTIWLVKNGYHVSVIARDNSKMENLMKRTGKHNITPVLVDYREDKDLRYKLKEVYQINGKIDLIVAWVHSNAESVLEIIADELTNTIYYWDLFHVLGSSTDLEDLKKTINIHENCIYHTIQLGFILEENHSRWLTNKEISEGVIEAIKNNKSNHVVGVIEPWECRP</sequence>
<reference evidence="1 2" key="1">
    <citation type="submission" date="2023-07" db="EMBL/GenBank/DDBJ databases">
        <title>Genomic Encyclopedia of Type Strains, Phase IV (KMG-IV): sequencing the most valuable type-strain genomes for metagenomic binning, comparative biology and taxonomic classification.</title>
        <authorList>
            <person name="Goeker M."/>
        </authorList>
    </citation>
    <scope>NUCLEOTIDE SEQUENCE [LARGE SCALE GENOMIC DNA]</scope>
    <source>
        <strain evidence="1 2">DSM 16460</strain>
    </source>
</reference>
<evidence type="ECO:0000313" key="1">
    <source>
        <dbReference type="EMBL" id="MDQ0158312.1"/>
    </source>
</evidence>
<protein>
    <recommendedName>
        <fullName evidence="3">Short-chain dehydrogenase</fullName>
    </recommendedName>
</protein>